<sequence length="358" mass="35966">MPMTPEQLLESAFAGQLDLDADATKTAEASNAASTATPATATPGAEQTAAAPSPAPAAAPAVAATPAPAPAAGAAPAQDDEPAGAPIASKSGSYTIPFEKLAQARTERDQFKARGDSLESENATLKAQIDQLTRSQQTNLAQAQADASAREQAGAAPTSADKNLAIAQAAASQGVDMALFGDFSEEGIAKGVAALVDQRAAALVDARLAQAMQPMQQREQVSARQAHDNAIYAAHADADEIADSAEFKQWVDAQPAFARAAVANVLQNGSAAEIVEVFSTFKGAKPAAPANAVDAAVAKAKADAVQAVPVSLSELTGAAAGASEAERAQALANNPAALLNVMSGMSSAKIDALMNSLA</sequence>
<proteinExistence type="predicted"/>
<dbReference type="KEGG" id="dla:I6G47_00875"/>
<gene>
    <name evidence="3" type="ORF">I6G47_00875</name>
</gene>
<feature type="region of interest" description="Disordered" evidence="2">
    <location>
        <begin position="24"/>
        <end position="91"/>
    </location>
</feature>
<keyword evidence="4" id="KW-1185">Reference proteome</keyword>
<feature type="coiled-coil region" evidence="1">
    <location>
        <begin position="101"/>
        <end position="135"/>
    </location>
</feature>
<evidence type="ECO:0000313" key="4">
    <source>
        <dbReference type="Proteomes" id="UP000595064"/>
    </source>
</evidence>
<dbReference type="Proteomes" id="UP000595064">
    <property type="component" value="Chromosome"/>
</dbReference>
<reference evidence="3 4" key="1">
    <citation type="submission" date="2020-12" db="EMBL/GenBank/DDBJ databases">
        <title>FDA dAtabase for Regulatory Grade micrObial Sequences (FDA-ARGOS): Supporting development and validation of Infectious Disease Dx tests.</title>
        <authorList>
            <person name="Sproer C."/>
            <person name="Gronow S."/>
            <person name="Severitt S."/>
            <person name="Schroder I."/>
            <person name="Tallon L."/>
            <person name="Sadzewicz L."/>
            <person name="Zhao X."/>
            <person name="Boylan J."/>
            <person name="Ott S."/>
            <person name="Bowen H."/>
            <person name="Vavikolanu K."/>
            <person name="Mehta A."/>
            <person name="Aluvathingal J."/>
            <person name="Nadendla S."/>
            <person name="Lowell S."/>
            <person name="Myers T."/>
            <person name="Yan Y."/>
            <person name="Sichtig H."/>
        </authorList>
    </citation>
    <scope>NUCLEOTIDE SEQUENCE [LARGE SCALE GENOMIC DNA]</scope>
    <source>
        <strain evidence="3 4">FDAARGOS_890</strain>
    </source>
</reference>
<keyword evidence="1" id="KW-0175">Coiled coil</keyword>
<protein>
    <submittedName>
        <fullName evidence="3">Uncharacterized protein</fullName>
    </submittedName>
</protein>
<dbReference type="AlphaFoldDB" id="A0A7T2YU56"/>
<evidence type="ECO:0000256" key="2">
    <source>
        <dbReference type="SAM" id="MobiDB-lite"/>
    </source>
</evidence>
<dbReference type="RefSeq" id="WP_016454753.1">
    <property type="nucleotide sequence ID" value="NZ_CP065748.1"/>
</dbReference>
<name>A0A7T2YU56_9BURK</name>
<accession>A0A7T2YU56</accession>
<evidence type="ECO:0000256" key="1">
    <source>
        <dbReference type="SAM" id="Coils"/>
    </source>
</evidence>
<organism evidence="3 4">
    <name type="scientific">Delftia lacustris</name>
    <dbReference type="NCBI Taxonomy" id="558537"/>
    <lineage>
        <taxon>Bacteria</taxon>
        <taxon>Pseudomonadati</taxon>
        <taxon>Pseudomonadota</taxon>
        <taxon>Betaproteobacteria</taxon>
        <taxon>Burkholderiales</taxon>
        <taxon>Comamonadaceae</taxon>
        <taxon>Delftia</taxon>
    </lineage>
</organism>
<feature type="region of interest" description="Disordered" evidence="2">
    <location>
        <begin position="136"/>
        <end position="156"/>
    </location>
</feature>
<feature type="compositionally biased region" description="Low complexity" evidence="2">
    <location>
        <begin position="24"/>
        <end position="77"/>
    </location>
</feature>
<dbReference type="EMBL" id="CP065748">
    <property type="protein sequence ID" value="QPS81670.1"/>
    <property type="molecule type" value="Genomic_DNA"/>
</dbReference>
<evidence type="ECO:0000313" key="3">
    <source>
        <dbReference type="EMBL" id="QPS81670.1"/>
    </source>
</evidence>